<feature type="domain" description="EamA" evidence="6">
    <location>
        <begin position="153"/>
        <end position="289"/>
    </location>
</feature>
<dbReference type="Pfam" id="PF00892">
    <property type="entry name" value="EamA"/>
    <property type="match status" value="2"/>
</dbReference>
<feature type="transmembrane region" description="Helical" evidence="5">
    <location>
        <begin position="273"/>
        <end position="292"/>
    </location>
</feature>
<sequence length="313" mass="33339">MRHRTTAAFVFLSAIWGTAFVATKVGLASLPPTLFAAMRFDIAAAVLFGFAFLRSDRLRPTSRTEWFPIITGGMLNIGIHHAFLFSGQAYIDNAAVPAVLLGLIPVITPVLTRLTTSSERLSPVGVVGLVLGFTGVVVIADPNPEALLSSDLMGVGLVLASAVAFALGAVLTHGSKSELPFFSIQAWTMLIGAVFLHATSVALPWESFAGARWTLDAVISLVYLGVVAGAGGFGLYFWLLDHIGPIEASLLEYVIPVFAAIGGWIIRGNAIDTNTVIGFAVIFVGFLLVKRADVRRELVRLRERSRTAASDAD</sequence>
<dbReference type="AlphaFoldDB" id="A0A482TQA4"/>
<dbReference type="InterPro" id="IPR000620">
    <property type="entry name" value="EamA_dom"/>
</dbReference>
<dbReference type="Proteomes" id="UP000294028">
    <property type="component" value="Unassembled WGS sequence"/>
</dbReference>
<organism evidence="7 8">
    <name type="scientific">Halogeometricum borinquense</name>
    <dbReference type="NCBI Taxonomy" id="60847"/>
    <lineage>
        <taxon>Archaea</taxon>
        <taxon>Methanobacteriati</taxon>
        <taxon>Methanobacteriota</taxon>
        <taxon>Stenosarchaea group</taxon>
        <taxon>Halobacteria</taxon>
        <taxon>Halobacteriales</taxon>
        <taxon>Haloferacaceae</taxon>
        <taxon>Halogeometricum</taxon>
    </lineage>
</organism>
<feature type="transmembrane region" description="Helical" evidence="5">
    <location>
        <begin position="31"/>
        <end position="53"/>
    </location>
</feature>
<keyword evidence="4 5" id="KW-0472">Membrane</keyword>
<dbReference type="RefSeq" id="WP_129785443.1">
    <property type="nucleotide sequence ID" value="NZ_RZHH01000002.1"/>
</dbReference>
<dbReference type="InterPro" id="IPR037185">
    <property type="entry name" value="EmrE-like"/>
</dbReference>
<name>A0A482TQA4_9EURY</name>
<dbReference type="GO" id="GO:0016020">
    <property type="term" value="C:membrane"/>
    <property type="evidence" value="ECO:0007669"/>
    <property type="project" value="UniProtKB-SubCell"/>
</dbReference>
<gene>
    <name evidence="7" type="ORF">ELS19_14830</name>
</gene>
<evidence type="ECO:0000256" key="5">
    <source>
        <dbReference type="SAM" id="Phobius"/>
    </source>
</evidence>
<feature type="transmembrane region" description="Helical" evidence="5">
    <location>
        <begin position="152"/>
        <end position="172"/>
    </location>
</feature>
<feature type="domain" description="EamA" evidence="6">
    <location>
        <begin position="9"/>
        <end position="139"/>
    </location>
</feature>
<dbReference type="PANTHER" id="PTHR32322:SF2">
    <property type="entry name" value="EAMA DOMAIN-CONTAINING PROTEIN"/>
    <property type="match status" value="1"/>
</dbReference>
<feature type="transmembrane region" description="Helical" evidence="5">
    <location>
        <begin position="184"/>
        <end position="205"/>
    </location>
</feature>
<dbReference type="EMBL" id="RZHH01000002">
    <property type="protein sequence ID" value="RYJ15095.1"/>
    <property type="molecule type" value="Genomic_DNA"/>
</dbReference>
<dbReference type="SUPFAM" id="SSF103481">
    <property type="entry name" value="Multidrug resistance efflux transporter EmrE"/>
    <property type="match status" value="2"/>
</dbReference>
<proteinExistence type="predicted"/>
<evidence type="ECO:0000256" key="4">
    <source>
        <dbReference type="ARBA" id="ARBA00023136"/>
    </source>
</evidence>
<dbReference type="InterPro" id="IPR050638">
    <property type="entry name" value="AA-Vitamin_Transporters"/>
</dbReference>
<feature type="transmembrane region" description="Helical" evidence="5">
    <location>
        <begin position="250"/>
        <end position="267"/>
    </location>
</feature>
<keyword evidence="3 5" id="KW-1133">Transmembrane helix</keyword>
<evidence type="ECO:0000256" key="3">
    <source>
        <dbReference type="ARBA" id="ARBA00022989"/>
    </source>
</evidence>
<accession>A0A482TQA4</accession>
<evidence type="ECO:0000256" key="1">
    <source>
        <dbReference type="ARBA" id="ARBA00004141"/>
    </source>
</evidence>
<evidence type="ECO:0000256" key="2">
    <source>
        <dbReference type="ARBA" id="ARBA00022692"/>
    </source>
</evidence>
<evidence type="ECO:0000259" key="6">
    <source>
        <dbReference type="Pfam" id="PF00892"/>
    </source>
</evidence>
<dbReference type="PANTHER" id="PTHR32322">
    <property type="entry name" value="INNER MEMBRANE TRANSPORTER"/>
    <property type="match status" value="1"/>
</dbReference>
<feature type="transmembrane region" description="Helical" evidence="5">
    <location>
        <begin position="121"/>
        <end position="140"/>
    </location>
</feature>
<feature type="transmembrane region" description="Helical" evidence="5">
    <location>
        <begin position="217"/>
        <end position="238"/>
    </location>
</feature>
<reference evidence="7 8" key="1">
    <citation type="submission" date="2018-12" db="EMBL/GenBank/DDBJ databases">
        <title>Genome analysis provides insights into bioremediation potentialities of Halogeometricum borinquense strain N11.</title>
        <authorList>
            <person name="Najjari A."/>
            <person name="Youssef N."/>
            <person name="Fhoula I."/>
            <person name="Ben Dhia O."/>
            <person name="Mahjoubi M."/>
            <person name="Ouzari H.I."/>
            <person name="Cherif A."/>
        </authorList>
    </citation>
    <scope>NUCLEOTIDE SEQUENCE [LARGE SCALE GENOMIC DNA]</scope>
    <source>
        <strain evidence="7 8">N11</strain>
    </source>
</reference>
<feature type="transmembrane region" description="Helical" evidence="5">
    <location>
        <begin position="65"/>
        <end position="83"/>
    </location>
</feature>
<feature type="transmembrane region" description="Helical" evidence="5">
    <location>
        <begin position="95"/>
        <end position="114"/>
    </location>
</feature>
<keyword evidence="2 5" id="KW-0812">Transmembrane</keyword>
<comment type="caution">
    <text evidence="7">The sequence shown here is derived from an EMBL/GenBank/DDBJ whole genome shotgun (WGS) entry which is preliminary data.</text>
</comment>
<comment type="subcellular location">
    <subcellularLocation>
        <location evidence="1">Membrane</location>
        <topology evidence="1">Multi-pass membrane protein</topology>
    </subcellularLocation>
</comment>
<protein>
    <submittedName>
        <fullName evidence="7">DMT family transporter</fullName>
    </submittedName>
</protein>
<evidence type="ECO:0000313" key="8">
    <source>
        <dbReference type="Proteomes" id="UP000294028"/>
    </source>
</evidence>
<evidence type="ECO:0000313" key="7">
    <source>
        <dbReference type="EMBL" id="RYJ15095.1"/>
    </source>
</evidence>